<dbReference type="EnsemblPlants" id="KQK93085">
    <property type="protein sequence ID" value="KQK93085"/>
    <property type="gene ID" value="SETIT_038384mg"/>
</dbReference>
<dbReference type="Gramene" id="KQK93085">
    <property type="protein sequence ID" value="KQK93085"/>
    <property type="gene ID" value="SETIT_038384mg"/>
</dbReference>
<organism evidence="1 2">
    <name type="scientific">Setaria italica</name>
    <name type="common">Foxtail millet</name>
    <name type="synonym">Panicum italicum</name>
    <dbReference type="NCBI Taxonomy" id="4555"/>
    <lineage>
        <taxon>Eukaryota</taxon>
        <taxon>Viridiplantae</taxon>
        <taxon>Streptophyta</taxon>
        <taxon>Embryophyta</taxon>
        <taxon>Tracheophyta</taxon>
        <taxon>Spermatophyta</taxon>
        <taxon>Magnoliopsida</taxon>
        <taxon>Liliopsida</taxon>
        <taxon>Poales</taxon>
        <taxon>Poaceae</taxon>
        <taxon>PACMAD clade</taxon>
        <taxon>Panicoideae</taxon>
        <taxon>Panicodae</taxon>
        <taxon>Paniceae</taxon>
        <taxon>Cenchrinae</taxon>
        <taxon>Setaria</taxon>
    </lineage>
</organism>
<sequence length="69" mass="8060">MHEPRRSTPTSQAKGCFFKKKSSIAHRCTPDFVPYATETFWNMNRIHSTMTVLSYKALLFSQTQHWHSA</sequence>
<reference evidence="2" key="1">
    <citation type="journal article" date="2012" name="Nat. Biotechnol.">
        <title>Reference genome sequence of the model plant Setaria.</title>
        <authorList>
            <person name="Bennetzen J.L."/>
            <person name="Schmutz J."/>
            <person name="Wang H."/>
            <person name="Percifield R."/>
            <person name="Hawkins J."/>
            <person name="Pontaroli A.C."/>
            <person name="Estep M."/>
            <person name="Feng L."/>
            <person name="Vaughn J.N."/>
            <person name="Grimwood J."/>
            <person name="Jenkins J."/>
            <person name="Barry K."/>
            <person name="Lindquist E."/>
            <person name="Hellsten U."/>
            <person name="Deshpande S."/>
            <person name="Wang X."/>
            <person name="Wu X."/>
            <person name="Mitros T."/>
            <person name="Triplett J."/>
            <person name="Yang X."/>
            <person name="Ye C.Y."/>
            <person name="Mauro-Herrera M."/>
            <person name="Wang L."/>
            <person name="Li P."/>
            <person name="Sharma M."/>
            <person name="Sharma R."/>
            <person name="Ronald P.C."/>
            <person name="Panaud O."/>
            <person name="Kellogg E.A."/>
            <person name="Brutnell T.P."/>
            <person name="Doust A.N."/>
            <person name="Tuskan G.A."/>
            <person name="Rokhsar D."/>
            <person name="Devos K.M."/>
        </authorList>
    </citation>
    <scope>NUCLEOTIDE SEQUENCE [LARGE SCALE GENOMIC DNA]</scope>
    <source>
        <strain evidence="2">cv. Yugu1</strain>
    </source>
</reference>
<protein>
    <submittedName>
        <fullName evidence="1">Uncharacterized protein</fullName>
    </submittedName>
</protein>
<proteinExistence type="predicted"/>
<accession>K4AHM7</accession>
<dbReference type="HOGENOM" id="CLU_2780701_0_0_1"/>
<dbReference type="InParanoid" id="K4AHM7"/>
<evidence type="ECO:0000313" key="2">
    <source>
        <dbReference type="Proteomes" id="UP000004995"/>
    </source>
</evidence>
<dbReference type="AlphaFoldDB" id="K4AHM7"/>
<dbReference type="Proteomes" id="UP000004995">
    <property type="component" value="Unassembled WGS sequence"/>
</dbReference>
<evidence type="ECO:0000313" key="1">
    <source>
        <dbReference type="EnsemblPlants" id="KQK93085"/>
    </source>
</evidence>
<keyword evidence="2" id="KW-1185">Reference proteome</keyword>
<reference evidence="1" key="2">
    <citation type="submission" date="2018-08" db="UniProtKB">
        <authorList>
            <consortium name="EnsemblPlants"/>
        </authorList>
    </citation>
    <scope>IDENTIFICATION</scope>
    <source>
        <strain evidence="1">Yugu1</strain>
    </source>
</reference>
<name>K4AHM7_SETIT</name>
<dbReference type="EMBL" id="AGNK02006160">
    <property type="status" value="NOT_ANNOTATED_CDS"/>
    <property type="molecule type" value="Genomic_DNA"/>
</dbReference>